<reference evidence="2 3" key="1">
    <citation type="submission" date="2015-11" db="EMBL/GenBank/DDBJ databases">
        <title>Genomes and virulence difference between two physiological races of Phytophthora nicotianae.</title>
        <authorList>
            <person name="Liu H."/>
            <person name="Ma X."/>
            <person name="Yu H."/>
            <person name="Fang D."/>
            <person name="Li Y."/>
            <person name="Wang X."/>
            <person name="Wang W."/>
            <person name="Dong Y."/>
            <person name="Xiao B."/>
        </authorList>
    </citation>
    <scope>NUCLEOTIDE SEQUENCE [LARGE SCALE GENOMIC DNA]</scope>
    <source>
        <strain evidence="3">race 0</strain>
    </source>
</reference>
<dbReference type="AlphaFoldDB" id="A0A0W8DXZ6"/>
<gene>
    <name evidence="2" type="ORF">AM587_10000653</name>
</gene>
<comment type="caution">
    <text evidence="2">The sequence shown here is derived from an EMBL/GenBank/DDBJ whole genome shotgun (WGS) entry which is preliminary data.</text>
</comment>
<sequence length="303" mass="33909">MASSEDESYSDVQGLRLSDSDSVDEQDRGSRPRWTKVWRTTAGIDALDSYRQSLPTHSIAKSDPTSCTIDHLFDKDYPLATAIHLMRVQLSKCRSRRCNSGPHDDDSDIGDNVACPCRYKFKICLSSGTCEVFQHNDHLADIDGSSSPVEQKLTPVMKEYIVEQLSSGIKTTAARLFAVICSMVHEGDMSGPPPKDQQVVDFVKNWRRKNPKNSMAPMIAICDGHIYDQQNLAALADTTMVILCDTQPAAQPGSTAVVSRLGDGSEAYPFRVGMTCLRQIREYVDIQNRSDTWHEEQRGRFRR</sequence>
<evidence type="ECO:0000313" key="3">
    <source>
        <dbReference type="Proteomes" id="UP000052943"/>
    </source>
</evidence>
<evidence type="ECO:0000256" key="1">
    <source>
        <dbReference type="SAM" id="MobiDB-lite"/>
    </source>
</evidence>
<evidence type="ECO:0000313" key="2">
    <source>
        <dbReference type="EMBL" id="KUG01272.1"/>
    </source>
</evidence>
<accession>A0A0W8DXZ6</accession>
<organism evidence="2 3">
    <name type="scientific">Phytophthora nicotianae</name>
    <name type="common">Potato buckeye rot agent</name>
    <name type="synonym">Phytophthora parasitica</name>
    <dbReference type="NCBI Taxonomy" id="4792"/>
    <lineage>
        <taxon>Eukaryota</taxon>
        <taxon>Sar</taxon>
        <taxon>Stramenopiles</taxon>
        <taxon>Oomycota</taxon>
        <taxon>Peronosporomycetes</taxon>
        <taxon>Peronosporales</taxon>
        <taxon>Peronosporaceae</taxon>
        <taxon>Phytophthora</taxon>
    </lineage>
</organism>
<dbReference type="OrthoDB" id="126630at2759"/>
<dbReference type="EMBL" id="LNFO01000362">
    <property type="protein sequence ID" value="KUG01272.1"/>
    <property type="molecule type" value="Genomic_DNA"/>
</dbReference>
<feature type="region of interest" description="Disordered" evidence="1">
    <location>
        <begin position="1"/>
        <end position="34"/>
    </location>
</feature>
<name>A0A0W8DXZ6_PHYNI</name>
<proteinExistence type="predicted"/>
<dbReference type="Proteomes" id="UP000052943">
    <property type="component" value="Unassembled WGS sequence"/>
</dbReference>
<protein>
    <submittedName>
        <fullName evidence="2">Uncharacterized protein</fullName>
    </submittedName>
</protein>